<keyword evidence="4" id="KW-1185">Reference proteome</keyword>
<reference evidence="3" key="2">
    <citation type="submission" date="2020-09" db="EMBL/GenBank/DDBJ databases">
        <authorList>
            <person name="Sun Q."/>
            <person name="Ohkuma M."/>
        </authorList>
    </citation>
    <scope>NUCLEOTIDE SEQUENCE</scope>
    <source>
        <strain evidence="3">JCM 5069</strain>
    </source>
</reference>
<dbReference type="PANTHER" id="PTHR31157">
    <property type="entry name" value="SCP DOMAIN-CONTAINING PROTEIN"/>
    <property type="match status" value="1"/>
</dbReference>
<name>A0A919L8J5_9ACTN</name>
<dbReference type="PANTHER" id="PTHR31157:SF1">
    <property type="entry name" value="SCP DOMAIN-CONTAINING PROTEIN"/>
    <property type="match status" value="1"/>
</dbReference>
<dbReference type="Gene3D" id="3.40.33.10">
    <property type="entry name" value="CAP"/>
    <property type="match status" value="1"/>
</dbReference>
<feature type="compositionally biased region" description="Low complexity" evidence="1">
    <location>
        <begin position="117"/>
        <end position="134"/>
    </location>
</feature>
<proteinExistence type="predicted"/>
<protein>
    <submittedName>
        <fullName evidence="3">Membrane protein</fullName>
    </submittedName>
</protein>
<comment type="caution">
    <text evidence="3">The sequence shown here is derived from an EMBL/GenBank/DDBJ whole genome shotgun (WGS) entry which is preliminary data.</text>
</comment>
<evidence type="ECO:0000313" key="4">
    <source>
        <dbReference type="Proteomes" id="UP000603708"/>
    </source>
</evidence>
<gene>
    <name evidence="3" type="ORF">GCM10018793_59340</name>
</gene>
<feature type="region of interest" description="Disordered" evidence="1">
    <location>
        <begin position="1"/>
        <end position="37"/>
    </location>
</feature>
<accession>A0A919L8J5</accession>
<dbReference type="EMBL" id="BNCD01000023">
    <property type="protein sequence ID" value="GHH86621.1"/>
    <property type="molecule type" value="Genomic_DNA"/>
</dbReference>
<dbReference type="Proteomes" id="UP000603708">
    <property type="component" value="Unassembled WGS sequence"/>
</dbReference>
<dbReference type="Pfam" id="PF00188">
    <property type="entry name" value="CAP"/>
    <property type="match status" value="1"/>
</dbReference>
<evidence type="ECO:0000259" key="2">
    <source>
        <dbReference type="Pfam" id="PF00188"/>
    </source>
</evidence>
<dbReference type="RefSeq" id="WP_189937332.1">
    <property type="nucleotide sequence ID" value="NZ_BNCD01000023.1"/>
</dbReference>
<dbReference type="SUPFAM" id="SSF55797">
    <property type="entry name" value="PR-1-like"/>
    <property type="match status" value="1"/>
</dbReference>
<dbReference type="InterPro" id="IPR035940">
    <property type="entry name" value="CAP_sf"/>
</dbReference>
<feature type="domain" description="SCP" evidence="2">
    <location>
        <begin position="188"/>
        <end position="302"/>
    </location>
</feature>
<dbReference type="AlphaFoldDB" id="A0A919L8J5"/>
<feature type="compositionally biased region" description="Low complexity" evidence="1">
    <location>
        <begin position="157"/>
        <end position="181"/>
    </location>
</feature>
<dbReference type="InterPro" id="IPR014044">
    <property type="entry name" value="CAP_dom"/>
</dbReference>
<evidence type="ECO:0000313" key="3">
    <source>
        <dbReference type="EMBL" id="GHH86621.1"/>
    </source>
</evidence>
<reference evidence="3" key="1">
    <citation type="journal article" date="2014" name="Int. J. Syst. Evol. Microbiol.">
        <title>Complete genome sequence of Corynebacterium casei LMG S-19264T (=DSM 44701T), isolated from a smear-ripened cheese.</title>
        <authorList>
            <consortium name="US DOE Joint Genome Institute (JGI-PGF)"/>
            <person name="Walter F."/>
            <person name="Albersmeier A."/>
            <person name="Kalinowski J."/>
            <person name="Ruckert C."/>
        </authorList>
    </citation>
    <scope>NUCLEOTIDE SEQUENCE</scope>
    <source>
        <strain evidence="3">JCM 5069</strain>
    </source>
</reference>
<organism evidence="3 4">
    <name type="scientific">Streptomyces sulfonofaciens</name>
    <dbReference type="NCBI Taxonomy" id="68272"/>
    <lineage>
        <taxon>Bacteria</taxon>
        <taxon>Bacillati</taxon>
        <taxon>Actinomycetota</taxon>
        <taxon>Actinomycetes</taxon>
        <taxon>Kitasatosporales</taxon>
        <taxon>Streptomycetaceae</taxon>
        <taxon>Streptomyces</taxon>
    </lineage>
</organism>
<feature type="region of interest" description="Disordered" evidence="1">
    <location>
        <begin position="71"/>
        <end position="181"/>
    </location>
</feature>
<dbReference type="CDD" id="cd05379">
    <property type="entry name" value="CAP_bacterial"/>
    <property type="match status" value="1"/>
</dbReference>
<sequence length="304" mass="30303">MGRHRRATAGRAATDRAAADPVAERSSGGTHRYRKGGSAAVRTGLLGVSAAVAMGAVAVATGVLPGGGSYSVGGDDGSDQVRSAGIPSSPRTQGGISGSPDGTGTARPGRSTGHSTAPAARPSPSASKAAPGSAHGTRPGTPADRATRPPATHTPGTPASTDTPHTDPAPATTTARASTESAAEAQVLGLVNQERAKAGCQPLKADASLAGLAGDFSARMAAEGFFDHTDPQGRSPWDRAAAAGITNLGGENIARGQTDAAAVMDAWMHSAGHRANILNCDYRTIGVGVHFGSGGPWWTQDFGF</sequence>
<evidence type="ECO:0000256" key="1">
    <source>
        <dbReference type="SAM" id="MobiDB-lite"/>
    </source>
</evidence>